<keyword evidence="2" id="KW-1185">Reference proteome</keyword>
<dbReference type="Pfam" id="PF11197">
    <property type="entry name" value="DUF2835"/>
    <property type="match status" value="1"/>
</dbReference>
<sequence length="75" mass="8602">MKHFDFRLDISPEQYLPYYRGRVTQVVIRLADGHTVSFPANLLRQFVQADGIRGDFTLSCDEQNKGATLQRKSGQ</sequence>
<gene>
    <name evidence="1" type="ORF">ABXR19_11820</name>
</gene>
<reference evidence="1 2" key="1">
    <citation type="submission" date="2024-07" db="EMBL/GenBank/DDBJ databases">
        <title>Uliginosibacterium flavum JJ3220;KACC:17644.</title>
        <authorList>
            <person name="Kim M.K."/>
        </authorList>
    </citation>
    <scope>NUCLEOTIDE SEQUENCE [LARGE SCALE GENOMIC DNA]</scope>
    <source>
        <strain evidence="1 2">KACC:17644</strain>
    </source>
</reference>
<dbReference type="InterPro" id="IPR021363">
    <property type="entry name" value="DUF2835"/>
</dbReference>
<comment type="caution">
    <text evidence="1">The sequence shown here is derived from an EMBL/GenBank/DDBJ whole genome shotgun (WGS) entry which is preliminary data.</text>
</comment>
<accession>A0ABV2TLS5</accession>
<evidence type="ECO:0000313" key="2">
    <source>
        <dbReference type="Proteomes" id="UP001549691"/>
    </source>
</evidence>
<evidence type="ECO:0000313" key="1">
    <source>
        <dbReference type="EMBL" id="MET7014879.1"/>
    </source>
</evidence>
<dbReference type="Proteomes" id="UP001549691">
    <property type="component" value="Unassembled WGS sequence"/>
</dbReference>
<dbReference type="EMBL" id="JBEWZI010000011">
    <property type="protein sequence ID" value="MET7014879.1"/>
    <property type="molecule type" value="Genomic_DNA"/>
</dbReference>
<organism evidence="1 2">
    <name type="scientific">Uliginosibacterium flavum</name>
    <dbReference type="NCBI Taxonomy" id="1396831"/>
    <lineage>
        <taxon>Bacteria</taxon>
        <taxon>Pseudomonadati</taxon>
        <taxon>Pseudomonadota</taxon>
        <taxon>Betaproteobacteria</taxon>
        <taxon>Rhodocyclales</taxon>
        <taxon>Zoogloeaceae</taxon>
        <taxon>Uliginosibacterium</taxon>
    </lineage>
</organism>
<proteinExistence type="predicted"/>
<protein>
    <submittedName>
        <fullName evidence="1">DUF2835 family protein</fullName>
    </submittedName>
</protein>
<name>A0ABV2TLS5_9RHOO</name>
<dbReference type="RefSeq" id="WP_354601338.1">
    <property type="nucleotide sequence ID" value="NZ_JBEWZI010000011.1"/>
</dbReference>